<keyword evidence="10 14" id="KW-0472">Membrane</keyword>
<dbReference type="GO" id="GO:0052925">
    <property type="term" value="F:dol-P-Man:Man(5)GlcNAc(2)-PP-Dol alpha-1,3-mannosyltransferase activity"/>
    <property type="evidence" value="ECO:0007669"/>
    <property type="project" value="UniProtKB-EC"/>
</dbReference>
<evidence type="ECO:0000256" key="7">
    <source>
        <dbReference type="ARBA" id="ARBA00022692"/>
    </source>
</evidence>
<evidence type="ECO:0000256" key="5">
    <source>
        <dbReference type="ARBA" id="ARBA00022676"/>
    </source>
</evidence>
<dbReference type="PANTHER" id="PTHR12646:SF0">
    <property type="entry name" value="DOL-P-MAN:MAN(5)GLCNAC(2)-PP-DOL ALPHA-1,3-MANNOSYLTRANSFERASE"/>
    <property type="match status" value="1"/>
</dbReference>
<comment type="caution">
    <text evidence="14">Lacks conserved residue(s) required for the propagation of feature annotation.</text>
</comment>
<evidence type="ECO:0000256" key="11">
    <source>
        <dbReference type="ARBA" id="ARBA00044743"/>
    </source>
</evidence>
<keyword evidence="16" id="KW-1185">Reference proteome</keyword>
<name>F4RF66_MELLP</name>
<keyword evidence="5 14" id="KW-0328">Glycosyltransferase</keyword>
<dbReference type="RefSeq" id="XP_007407962.1">
    <property type="nucleotide sequence ID" value="XM_007407900.1"/>
</dbReference>
<sequence>MITSRQEEILVQLFVFAIFKQCQLIPPYTLIFLALSKQLHSIYVLRLFDAGIKMSVFHCDMVQSCFVHRNELFFCQWTVNWHMLLESNFLSQGFAYTMLTATHVSLLGLFAWTRWCRAYAFHTVKLCFTSNLIGMVCARTLHYQFYSWYAHQIVYLFWQTSYPVWISLLEHLSLSSFIIIFTKSKIK</sequence>
<evidence type="ECO:0000256" key="12">
    <source>
        <dbReference type="ARBA" id="ARBA00049506"/>
    </source>
</evidence>
<dbReference type="HOGENOM" id="CLU_103435_0_0_1"/>
<dbReference type="VEuPathDB" id="FungiDB:MELLADRAFT_84289"/>
<feature type="transmembrane region" description="Helical" evidence="14">
    <location>
        <begin position="93"/>
        <end position="112"/>
    </location>
</feature>
<dbReference type="GeneID" id="18933429"/>
<accession>F4RF66</accession>
<gene>
    <name evidence="15" type="ORF">MELLADRAFT_84289</name>
</gene>
<evidence type="ECO:0000256" key="10">
    <source>
        <dbReference type="ARBA" id="ARBA00023136"/>
    </source>
</evidence>
<evidence type="ECO:0000256" key="6">
    <source>
        <dbReference type="ARBA" id="ARBA00022679"/>
    </source>
</evidence>
<evidence type="ECO:0000256" key="9">
    <source>
        <dbReference type="ARBA" id="ARBA00022989"/>
    </source>
</evidence>
<dbReference type="KEGG" id="mlr:MELLADRAFT_84289"/>
<feature type="transmembrane region" description="Helical" evidence="14">
    <location>
        <begin position="162"/>
        <end position="181"/>
    </location>
</feature>
<reference evidence="16" key="1">
    <citation type="journal article" date="2011" name="Proc. Natl. Acad. Sci. U.S.A.">
        <title>Obligate biotrophy features unraveled by the genomic analysis of rust fungi.</title>
        <authorList>
            <person name="Duplessis S."/>
            <person name="Cuomo C.A."/>
            <person name="Lin Y.-C."/>
            <person name="Aerts A."/>
            <person name="Tisserant E."/>
            <person name="Veneault-Fourrey C."/>
            <person name="Joly D.L."/>
            <person name="Hacquard S."/>
            <person name="Amselem J."/>
            <person name="Cantarel B.L."/>
            <person name="Chiu R."/>
            <person name="Coutinho P.M."/>
            <person name="Feau N."/>
            <person name="Field M."/>
            <person name="Frey P."/>
            <person name="Gelhaye E."/>
            <person name="Goldberg J."/>
            <person name="Grabherr M.G."/>
            <person name="Kodira C.D."/>
            <person name="Kohler A."/>
            <person name="Kuees U."/>
            <person name="Lindquist E.A."/>
            <person name="Lucas S.M."/>
            <person name="Mago R."/>
            <person name="Mauceli E."/>
            <person name="Morin E."/>
            <person name="Murat C."/>
            <person name="Pangilinan J.L."/>
            <person name="Park R."/>
            <person name="Pearson M."/>
            <person name="Quesneville H."/>
            <person name="Rouhier N."/>
            <person name="Sakthikumar S."/>
            <person name="Salamov A.A."/>
            <person name="Schmutz J."/>
            <person name="Selles B."/>
            <person name="Shapiro H."/>
            <person name="Tanguay P."/>
            <person name="Tuskan G.A."/>
            <person name="Henrissat B."/>
            <person name="Van de Peer Y."/>
            <person name="Rouze P."/>
            <person name="Ellis J.G."/>
            <person name="Dodds P.N."/>
            <person name="Schein J.E."/>
            <person name="Zhong S."/>
            <person name="Hamelin R.C."/>
            <person name="Grigoriev I.V."/>
            <person name="Szabo L.J."/>
            <person name="Martin F."/>
        </authorList>
    </citation>
    <scope>NUCLEOTIDE SEQUENCE [LARGE SCALE GENOMIC DNA]</scope>
    <source>
        <strain evidence="16">98AG31 / pathotype 3-4-7</strain>
    </source>
</reference>
<protein>
    <recommendedName>
        <fullName evidence="4 14">Dol-P-Man:Man(5)GlcNAc(2)-PP-Dol alpha-1,3-mannosyltransferase</fullName>
        <ecNumber evidence="3 14">2.4.1.258</ecNumber>
    </recommendedName>
    <alternativeName>
        <fullName evidence="14">Dol-P-Man-dependent alpha(1-3)-mannosyltransferase</fullName>
    </alternativeName>
</protein>
<dbReference type="OrthoDB" id="20028at2759"/>
<evidence type="ECO:0000313" key="16">
    <source>
        <dbReference type="Proteomes" id="UP000001072"/>
    </source>
</evidence>
<keyword evidence="7 14" id="KW-0812">Transmembrane</keyword>
<dbReference type="Proteomes" id="UP000001072">
    <property type="component" value="Unassembled WGS sequence"/>
</dbReference>
<dbReference type="InterPro" id="IPR007873">
    <property type="entry name" value="Glycosyltransferase_ALG3"/>
</dbReference>
<dbReference type="UniPathway" id="UPA00378"/>
<feature type="transmembrane region" description="Helical" evidence="14">
    <location>
        <begin position="124"/>
        <end position="142"/>
    </location>
</feature>
<keyword evidence="8 14" id="KW-0256">Endoplasmic reticulum</keyword>
<dbReference type="STRING" id="747676.F4RF66"/>
<dbReference type="EMBL" id="GL883099">
    <property type="protein sequence ID" value="EGG08988.1"/>
    <property type="molecule type" value="Genomic_DNA"/>
</dbReference>
<dbReference type="PANTHER" id="PTHR12646">
    <property type="entry name" value="NOT56 - RELATED"/>
    <property type="match status" value="1"/>
</dbReference>
<evidence type="ECO:0000256" key="2">
    <source>
        <dbReference type="ARBA" id="ARBA00004922"/>
    </source>
</evidence>
<dbReference type="eggNOG" id="KOG2762">
    <property type="taxonomic scope" value="Eukaryota"/>
</dbReference>
<keyword evidence="9 14" id="KW-1133">Transmembrane helix</keyword>
<evidence type="ECO:0000256" key="8">
    <source>
        <dbReference type="ARBA" id="ARBA00022824"/>
    </source>
</evidence>
<evidence type="ECO:0000256" key="13">
    <source>
        <dbReference type="ARBA" id="ARBA00093457"/>
    </source>
</evidence>
<evidence type="ECO:0000256" key="14">
    <source>
        <dbReference type="RuleBase" id="RU364047"/>
    </source>
</evidence>
<dbReference type="GO" id="GO:0005789">
    <property type="term" value="C:endoplasmic reticulum membrane"/>
    <property type="evidence" value="ECO:0007669"/>
    <property type="project" value="UniProtKB-SubCell"/>
</dbReference>
<comment type="similarity">
    <text evidence="13">Belongs to the glycosyltransferase ALG3 family.</text>
</comment>
<dbReference type="AlphaFoldDB" id="F4RF66"/>
<evidence type="ECO:0000256" key="4">
    <source>
        <dbReference type="ARBA" id="ARBA00015561"/>
    </source>
</evidence>
<comment type="subcellular location">
    <subcellularLocation>
        <location evidence="1 14">Endoplasmic reticulum membrane</location>
        <topology evidence="1 14">Multi-pass membrane protein</topology>
    </subcellularLocation>
</comment>
<evidence type="ECO:0000256" key="1">
    <source>
        <dbReference type="ARBA" id="ARBA00004477"/>
    </source>
</evidence>
<dbReference type="EC" id="2.4.1.258" evidence="3 14"/>
<dbReference type="Pfam" id="PF05208">
    <property type="entry name" value="ALG3"/>
    <property type="match status" value="2"/>
</dbReference>
<proteinExistence type="inferred from homology"/>
<evidence type="ECO:0000313" key="15">
    <source>
        <dbReference type="EMBL" id="EGG08988.1"/>
    </source>
</evidence>
<comment type="function">
    <text evidence="11 14">Dol-P-Man:Man(5)GlcNAc(2)-PP-Dol alpha-1,3-mannosyltransferase that operates in the biosynthetic pathway of dolichol-linked oligosaccharides, the glycan precursors employed in protein asparagine (N)-glycosylation. The assembly of dolichol-linked oligosaccharides begins on the cytosolic side of the endoplasmic reticulum membrane and finishes in its lumen. The sequential addition of sugars to dolichol pyrophosphate produces dolichol-linked oligosaccharides containing fourteen sugars, including two GlcNAcs, nine mannoses and three glucoses. Once assembled, the oligosaccharide is transferred from the lipid to nascent proteins by oligosaccharyltransferases. In the lumen of the endoplasmic reticulum, adds the first dolichyl beta-D-mannosyl phosphate derived mannose in an alpha-1,3 linkage to Man(5)GlcNAc(2)-PP-dolichol to produce Man(6)GlcNAc(2)-PP-dolichol.</text>
</comment>
<keyword evidence="6 14" id="KW-0808">Transferase</keyword>
<comment type="catalytic activity">
    <reaction evidence="12 14">
        <text>an alpha-D-Man-(1-&gt;2)-alpha-D-Man-(1-&gt;2)-alpha-D-Man-(1-&gt;3)-[alpha-D-Man-(1-&gt;6)]-beta-D-Man-(1-&gt;4)-beta-D-GlcNAc-(1-&gt;4)-alpha-D-GlcNAc-diphospho-di-trans,poly-cis-dolichol + a di-trans,poly-cis-dolichyl beta-D-mannosyl phosphate = an alpha-D-Man-(1-&gt;2)-alpha-D-Man-(1-&gt;2)-alpha-D-Man-(1-&gt;3)-[alpha-D-Man-(1-&gt;3)-alpha-D-Man-(1-&gt;6)]-beta-D-Man-(1-&gt;4)-beta-D-GlcNAc-(1-&gt;4)-alpha-D-GlcNAc-diphospho-di-trans,poly-cis-dolichol + a di-trans,poly-cis-dolichyl phosphate + H(+)</text>
        <dbReference type="Rhea" id="RHEA:29527"/>
        <dbReference type="Rhea" id="RHEA-COMP:19498"/>
        <dbReference type="Rhea" id="RHEA-COMP:19501"/>
        <dbReference type="Rhea" id="RHEA-COMP:19516"/>
        <dbReference type="Rhea" id="RHEA-COMP:19517"/>
        <dbReference type="ChEBI" id="CHEBI:15378"/>
        <dbReference type="ChEBI" id="CHEBI:57683"/>
        <dbReference type="ChEBI" id="CHEBI:58211"/>
        <dbReference type="ChEBI" id="CHEBI:132515"/>
        <dbReference type="ChEBI" id="CHEBI:132516"/>
        <dbReference type="EC" id="2.4.1.258"/>
    </reaction>
    <physiologicalReaction direction="left-to-right" evidence="12 14">
        <dbReference type="Rhea" id="RHEA:29528"/>
    </physiologicalReaction>
</comment>
<evidence type="ECO:0000256" key="3">
    <source>
        <dbReference type="ARBA" id="ARBA00011964"/>
    </source>
</evidence>
<dbReference type="InParanoid" id="F4RF66"/>
<organism evidence="16">
    <name type="scientific">Melampsora larici-populina (strain 98AG31 / pathotype 3-4-7)</name>
    <name type="common">Poplar leaf rust fungus</name>
    <dbReference type="NCBI Taxonomy" id="747676"/>
    <lineage>
        <taxon>Eukaryota</taxon>
        <taxon>Fungi</taxon>
        <taxon>Dikarya</taxon>
        <taxon>Basidiomycota</taxon>
        <taxon>Pucciniomycotina</taxon>
        <taxon>Pucciniomycetes</taxon>
        <taxon>Pucciniales</taxon>
        <taxon>Melampsoraceae</taxon>
        <taxon>Melampsora</taxon>
    </lineage>
</organism>
<comment type="pathway">
    <text evidence="2 14">Protein modification; protein glycosylation.</text>
</comment>